<feature type="region of interest" description="Disordered" evidence="2">
    <location>
        <begin position="143"/>
        <end position="162"/>
    </location>
</feature>
<dbReference type="SUPFAM" id="SSF56349">
    <property type="entry name" value="DNA breaking-rejoining enzymes"/>
    <property type="match status" value="1"/>
</dbReference>
<dbReference type="GO" id="GO:0006310">
    <property type="term" value="P:DNA recombination"/>
    <property type="evidence" value="ECO:0007669"/>
    <property type="project" value="UniProtKB-KW"/>
</dbReference>
<protein>
    <recommendedName>
        <fullName evidence="4">Tyr recombinase domain-containing protein</fullName>
    </recommendedName>
</protein>
<dbReference type="GO" id="GO:0003677">
    <property type="term" value="F:DNA binding"/>
    <property type="evidence" value="ECO:0007669"/>
    <property type="project" value="InterPro"/>
</dbReference>
<dbReference type="VEuPathDB" id="FungiDB:PPTG_21961"/>
<dbReference type="GO" id="GO:0015074">
    <property type="term" value="P:DNA integration"/>
    <property type="evidence" value="ECO:0007669"/>
    <property type="project" value="InterPro"/>
</dbReference>
<evidence type="ECO:0000313" key="3">
    <source>
        <dbReference type="EMBL" id="ETK95459.1"/>
    </source>
</evidence>
<proteinExistence type="predicted"/>
<dbReference type="PANTHER" id="PTHR34605">
    <property type="entry name" value="PHAGE_INTEGRASE DOMAIN-CONTAINING PROTEIN"/>
    <property type="match status" value="1"/>
</dbReference>
<dbReference type="InterPro" id="IPR052925">
    <property type="entry name" value="Phage_Integrase-like_Recomb"/>
</dbReference>
<keyword evidence="1" id="KW-0233">DNA recombination</keyword>
<dbReference type="InterPro" id="IPR011010">
    <property type="entry name" value="DNA_brk_join_enz"/>
</dbReference>
<name>W2HK18_PHYNI</name>
<reference evidence="3" key="1">
    <citation type="submission" date="2013-11" db="EMBL/GenBank/DDBJ databases">
        <title>The Genome Sequence of Phytophthora parasitica CJ02B3.</title>
        <authorList>
            <consortium name="The Broad Institute Genomics Platform"/>
            <person name="Russ C."/>
            <person name="Tyler B."/>
            <person name="Panabieres F."/>
            <person name="Shan W."/>
            <person name="Tripathy S."/>
            <person name="Grunwald N."/>
            <person name="Machado M."/>
            <person name="Johnson C.S."/>
            <person name="Arredondo F."/>
            <person name="Hong C."/>
            <person name="Coffey M."/>
            <person name="Young S.K."/>
            <person name="Zeng Q."/>
            <person name="Gargeya S."/>
            <person name="Fitzgerald M."/>
            <person name="Abouelleil A."/>
            <person name="Alvarado L."/>
            <person name="Chapman S.B."/>
            <person name="Gainer-Dewar J."/>
            <person name="Goldberg J."/>
            <person name="Griggs A."/>
            <person name="Gujja S."/>
            <person name="Hansen M."/>
            <person name="Howarth C."/>
            <person name="Imamovic A."/>
            <person name="Ireland A."/>
            <person name="Larimer J."/>
            <person name="McCowan C."/>
            <person name="Murphy C."/>
            <person name="Pearson M."/>
            <person name="Poon T.W."/>
            <person name="Priest M."/>
            <person name="Roberts A."/>
            <person name="Saif S."/>
            <person name="Shea T."/>
            <person name="Sykes S."/>
            <person name="Wortman J."/>
            <person name="Nusbaum C."/>
            <person name="Birren B."/>
        </authorList>
    </citation>
    <scope>NUCLEOTIDE SEQUENCE [LARGE SCALE GENOMIC DNA]</scope>
    <source>
        <strain evidence="3">CJ02B3</strain>
    </source>
</reference>
<evidence type="ECO:0008006" key="4">
    <source>
        <dbReference type="Google" id="ProtNLM"/>
    </source>
</evidence>
<gene>
    <name evidence="3" type="ORF">L915_01607</name>
</gene>
<dbReference type="AlphaFoldDB" id="W2HK18"/>
<evidence type="ECO:0000256" key="2">
    <source>
        <dbReference type="SAM" id="MobiDB-lite"/>
    </source>
</evidence>
<organism evidence="3">
    <name type="scientific">Phytophthora nicotianae</name>
    <name type="common">Potato buckeye rot agent</name>
    <name type="synonym">Phytophthora parasitica</name>
    <dbReference type="NCBI Taxonomy" id="4792"/>
    <lineage>
        <taxon>Eukaryota</taxon>
        <taxon>Sar</taxon>
        <taxon>Stramenopiles</taxon>
        <taxon>Oomycota</taxon>
        <taxon>Peronosporomycetes</taxon>
        <taxon>Peronosporales</taxon>
        <taxon>Peronosporaceae</taxon>
        <taxon>Phytophthora</taxon>
    </lineage>
</organism>
<dbReference type="Gene3D" id="1.10.443.10">
    <property type="entry name" value="Intergrase catalytic core"/>
    <property type="match status" value="1"/>
</dbReference>
<dbReference type="PANTHER" id="PTHR34605:SF3">
    <property type="entry name" value="P CELL-TYPE AGGLUTINATION PROTEIN MAP4-LIKE-RELATED"/>
    <property type="match status" value="1"/>
</dbReference>
<evidence type="ECO:0000256" key="1">
    <source>
        <dbReference type="ARBA" id="ARBA00023172"/>
    </source>
</evidence>
<dbReference type="EMBL" id="KI684298">
    <property type="protein sequence ID" value="ETK95459.1"/>
    <property type="molecule type" value="Genomic_DNA"/>
</dbReference>
<dbReference type="Proteomes" id="UP000053236">
    <property type="component" value="Unassembled WGS sequence"/>
</dbReference>
<accession>W2HK18</accession>
<sequence length="291" mass="31672">MDYTPWLGRDTVDANAAQLGAFAVYLWRYGMNRAGVGNTYTTICSKLCAVRWFHKNTAGYDPGANAGHAILLRGIRRLTDSVVKQQSVTPSLLRKVFLLVDVQHARGQLLWDLSICLLAESTTGTRFDSEILYFGTRPDTRESAAGRSCGHPAVRSQEQSVGREELRFHSRSGDKVLCPVKVARWILRGARAFATQPVQPALSTGFGSGIAAEEVADTLKQAASAMGLDARLYSTHSIRIGGATELMNSGADRLVIKLMGRWLSNAFEGYPTLSAKGSRGLARLMCRSTSS</sequence>
<dbReference type="InterPro" id="IPR013762">
    <property type="entry name" value="Integrase-like_cat_sf"/>
</dbReference>